<dbReference type="Proteomes" id="UP000765224">
    <property type="component" value="Unassembled WGS sequence"/>
</dbReference>
<sequence>MVVILDRFPEQRGMTGIIHQEVIDKKRKKCAITIESVDAIEPRNGLIQPSIRRLTP</sequence>
<dbReference type="EMBL" id="JAHSTS010000001">
    <property type="protein sequence ID" value="MBV4458316.1"/>
    <property type="molecule type" value="Genomic_DNA"/>
</dbReference>
<evidence type="ECO:0000313" key="1">
    <source>
        <dbReference type="EMBL" id="MBV4458316.1"/>
    </source>
</evidence>
<gene>
    <name evidence="1" type="ORF">KVG96_10175</name>
</gene>
<proteinExistence type="predicted"/>
<evidence type="ECO:0000313" key="2">
    <source>
        <dbReference type="Proteomes" id="UP000765224"/>
    </source>
</evidence>
<protein>
    <submittedName>
        <fullName evidence="1">Uncharacterized protein</fullName>
    </submittedName>
</protein>
<keyword evidence="2" id="KW-1185">Reference proteome</keyword>
<accession>A0ABS6PCX1</accession>
<dbReference type="RefSeq" id="WP_217891911.1">
    <property type="nucleotide sequence ID" value="NZ_JAHSTS010000001.1"/>
</dbReference>
<comment type="caution">
    <text evidence="1">The sequence shown here is derived from an EMBL/GenBank/DDBJ whole genome shotgun (WGS) entry which is preliminary data.</text>
</comment>
<organism evidence="1 2">
    <name type="scientific">Pseudomonas ekonensis</name>
    <dbReference type="NCBI Taxonomy" id="2842353"/>
    <lineage>
        <taxon>Bacteria</taxon>
        <taxon>Pseudomonadati</taxon>
        <taxon>Pseudomonadota</taxon>
        <taxon>Gammaproteobacteria</taxon>
        <taxon>Pseudomonadales</taxon>
        <taxon>Pseudomonadaceae</taxon>
        <taxon>Pseudomonas</taxon>
    </lineage>
</organism>
<name>A0ABS6PCX1_9PSED</name>
<reference evidence="1 2" key="1">
    <citation type="submission" date="2021-06" db="EMBL/GenBank/DDBJ databases">
        <title>Updating the genus Pseudomonas: Description of 43 new species and partition of the Pseudomonas putida group.</title>
        <authorList>
            <person name="Girard L."/>
            <person name="Lood C."/>
            <person name="Vandamme P."/>
            <person name="Rokni-Zadeh H."/>
            <person name="Van Noort V."/>
            <person name="Hofte M."/>
            <person name="Lavigne R."/>
            <person name="De Mot R."/>
        </authorList>
    </citation>
    <scope>NUCLEOTIDE SEQUENCE [LARGE SCALE GENOMIC DNA]</scope>
    <source>
        <strain evidence="1 2">COR58</strain>
    </source>
</reference>